<feature type="compositionally biased region" description="Low complexity" evidence="8">
    <location>
        <begin position="508"/>
        <end position="521"/>
    </location>
</feature>
<comment type="similarity">
    <text evidence="2 7">Belongs to the peptidase C19 family.</text>
</comment>
<evidence type="ECO:0000256" key="4">
    <source>
        <dbReference type="ARBA" id="ARBA00022786"/>
    </source>
</evidence>
<feature type="region of interest" description="Disordered" evidence="8">
    <location>
        <begin position="1"/>
        <end position="54"/>
    </location>
</feature>
<feature type="domain" description="USP" evidence="9">
    <location>
        <begin position="69"/>
        <end position="369"/>
    </location>
</feature>
<sequence>MEKSKDVAQTKVFTSQPAKIQTPTAPPNAQSNTHQTPERQPASTPRKEGKSLYSGPIDLTWPVKMDVGSGLHNTGNSCFLNSVLQCLMHTPPLLWLVGQHMKADCMARGFCMTCGLKKTMVDAHRGNGKRAFVPSEITSKLQAIAKHLRRGRQEDAHEFLRYAIDGLQKSCLAGHPPKINSKLAETTWVHQLFAGRLRSRVSCDRCGHNSDTFDTVLDLSIDIAKSNNLKDALKSFVAVDILKGADKYKCEKCKIPVSAKKRFTVHEAPKVLTVHLKRFSPLGRKIGHPVQYDERISLKPIMSEGQHGPTYTLYGVICHAGGGPNSGHYYSHIKSGKGQWYEMNDDDVTPERCPPLNRKTAYILFYLQDQPHPTLNGASPSPQKALNGSPSPAQANGMRQSVAAGMKKRKKMDSGEDEGGSKSKKPFIGPVMPPSVQSERRLSNADPQPDKLKQKIAAQKKSRSALVDYESDGEKLDDVGVPVTRAGVSIEDDSLAMPTNEDVGMTEATRSSAPPATSPTDPSSPAPLSPPTPGNVKSGGFYGSLPRPKRFAFTAGEEGDVSSPPHSPPKPLGPSSFTPQNGSTPNQKQFKNRRGNKGRNDDSPRKQKSSFSHHNPYSAGVTSGGGKTYGRKKGRALRPA</sequence>
<feature type="compositionally biased region" description="Basic residues" evidence="8">
    <location>
        <begin position="629"/>
        <end position="640"/>
    </location>
</feature>
<dbReference type="CDD" id="cd02661">
    <property type="entry name" value="Peptidase_C19E"/>
    <property type="match status" value="1"/>
</dbReference>
<keyword evidence="11" id="KW-1185">Reference proteome</keyword>
<evidence type="ECO:0000256" key="3">
    <source>
        <dbReference type="ARBA" id="ARBA00022670"/>
    </source>
</evidence>
<dbReference type="GO" id="GO:0005829">
    <property type="term" value="C:cytosol"/>
    <property type="evidence" value="ECO:0007669"/>
    <property type="project" value="TreeGrafter"/>
</dbReference>
<dbReference type="InterPro" id="IPR050164">
    <property type="entry name" value="Peptidase_C19"/>
</dbReference>
<evidence type="ECO:0000259" key="9">
    <source>
        <dbReference type="PROSITE" id="PS50235"/>
    </source>
</evidence>
<dbReference type="GO" id="GO:0005634">
    <property type="term" value="C:nucleus"/>
    <property type="evidence" value="ECO:0007669"/>
    <property type="project" value="TreeGrafter"/>
</dbReference>
<dbReference type="EMBL" id="ML178835">
    <property type="protein sequence ID" value="TFK99169.1"/>
    <property type="molecule type" value="Genomic_DNA"/>
</dbReference>
<dbReference type="EC" id="3.4.19.12" evidence="7"/>
<feature type="compositionally biased region" description="Polar residues" evidence="8">
    <location>
        <begin position="11"/>
        <end position="35"/>
    </location>
</feature>
<dbReference type="Pfam" id="PF00443">
    <property type="entry name" value="UCH"/>
    <property type="match status" value="1"/>
</dbReference>
<dbReference type="PANTHER" id="PTHR24006:SF758">
    <property type="entry name" value="UBIQUITIN CARBOXYL-TERMINAL HYDROLASE 36"/>
    <property type="match status" value="1"/>
</dbReference>
<dbReference type="FunFam" id="3.90.70.10:FF:000119">
    <property type="entry name" value="Ubiquitin specific peptidase 36"/>
    <property type="match status" value="1"/>
</dbReference>
<feature type="compositionally biased region" description="Pro residues" evidence="8">
    <location>
        <begin position="522"/>
        <end position="533"/>
    </location>
</feature>
<feature type="compositionally biased region" description="Basic and acidic residues" evidence="8">
    <location>
        <begin position="438"/>
        <end position="453"/>
    </location>
</feature>
<evidence type="ECO:0000256" key="2">
    <source>
        <dbReference type="ARBA" id="ARBA00009085"/>
    </source>
</evidence>
<dbReference type="STRING" id="1884261.A0A5C3QDK5"/>
<feature type="compositionally biased region" description="Polar residues" evidence="8">
    <location>
        <begin position="373"/>
        <end position="399"/>
    </location>
</feature>
<comment type="catalytic activity">
    <reaction evidence="1 7">
        <text>Thiol-dependent hydrolysis of ester, thioester, amide, peptide and isopeptide bonds formed by the C-terminal Gly of ubiquitin (a 76-residue protein attached to proteins as an intracellular targeting signal).</text>
        <dbReference type="EC" id="3.4.19.12"/>
    </reaction>
</comment>
<dbReference type="GO" id="GO:0004843">
    <property type="term" value="F:cysteine-type deubiquitinase activity"/>
    <property type="evidence" value="ECO:0007669"/>
    <property type="project" value="UniProtKB-UniRule"/>
</dbReference>
<evidence type="ECO:0000256" key="8">
    <source>
        <dbReference type="SAM" id="MobiDB-lite"/>
    </source>
</evidence>
<dbReference type="PROSITE" id="PS00972">
    <property type="entry name" value="USP_1"/>
    <property type="match status" value="1"/>
</dbReference>
<evidence type="ECO:0000313" key="11">
    <source>
        <dbReference type="Proteomes" id="UP000305067"/>
    </source>
</evidence>
<dbReference type="PANTHER" id="PTHR24006">
    <property type="entry name" value="UBIQUITIN CARBOXYL-TERMINAL HYDROLASE"/>
    <property type="match status" value="1"/>
</dbReference>
<dbReference type="InterPro" id="IPR018200">
    <property type="entry name" value="USP_CS"/>
</dbReference>
<dbReference type="GO" id="GO:0006508">
    <property type="term" value="P:proteolysis"/>
    <property type="evidence" value="ECO:0007669"/>
    <property type="project" value="UniProtKB-KW"/>
</dbReference>
<reference evidence="10 11" key="1">
    <citation type="journal article" date="2019" name="Nat. Ecol. Evol.">
        <title>Megaphylogeny resolves global patterns of mushroom evolution.</title>
        <authorList>
            <person name="Varga T."/>
            <person name="Krizsan K."/>
            <person name="Foldi C."/>
            <person name="Dima B."/>
            <person name="Sanchez-Garcia M."/>
            <person name="Sanchez-Ramirez S."/>
            <person name="Szollosi G.J."/>
            <person name="Szarkandi J.G."/>
            <person name="Papp V."/>
            <person name="Albert L."/>
            <person name="Andreopoulos W."/>
            <person name="Angelini C."/>
            <person name="Antonin V."/>
            <person name="Barry K.W."/>
            <person name="Bougher N.L."/>
            <person name="Buchanan P."/>
            <person name="Buyck B."/>
            <person name="Bense V."/>
            <person name="Catcheside P."/>
            <person name="Chovatia M."/>
            <person name="Cooper J."/>
            <person name="Damon W."/>
            <person name="Desjardin D."/>
            <person name="Finy P."/>
            <person name="Geml J."/>
            <person name="Haridas S."/>
            <person name="Hughes K."/>
            <person name="Justo A."/>
            <person name="Karasinski D."/>
            <person name="Kautmanova I."/>
            <person name="Kiss B."/>
            <person name="Kocsube S."/>
            <person name="Kotiranta H."/>
            <person name="LaButti K.M."/>
            <person name="Lechner B.E."/>
            <person name="Liimatainen K."/>
            <person name="Lipzen A."/>
            <person name="Lukacs Z."/>
            <person name="Mihaltcheva S."/>
            <person name="Morgado L.N."/>
            <person name="Niskanen T."/>
            <person name="Noordeloos M.E."/>
            <person name="Ohm R.A."/>
            <person name="Ortiz-Santana B."/>
            <person name="Ovrebo C."/>
            <person name="Racz N."/>
            <person name="Riley R."/>
            <person name="Savchenko A."/>
            <person name="Shiryaev A."/>
            <person name="Soop K."/>
            <person name="Spirin V."/>
            <person name="Szebenyi C."/>
            <person name="Tomsovsky M."/>
            <person name="Tulloss R.E."/>
            <person name="Uehling J."/>
            <person name="Grigoriev I.V."/>
            <person name="Vagvolgyi C."/>
            <person name="Papp T."/>
            <person name="Martin F.M."/>
            <person name="Miettinen O."/>
            <person name="Hibbett D.S."/>
            <person name="Nagy L.G."/>
        </authorList>
    </citation>
    <scope>NUCLEOTIDE SEQUENCE [LARGE SCALE GENOMIC DNA]</scope>
    <source>
        <strain evidence="10 11">CBS 309.79</strain>
    </source>
</reference>
<dbReference type="Gene3D" id="3.90.70.10">
    <property type="entry name" value="Cysteine proteinases"/>
    <property type="match status" value="1"/>
</dbReference>
<evidence type="ECO:0000256" key="1">
    <source>
        <dbReference type="ARBA" id="ARBA00000707"/>
    </source>
</evidence>
<accession>A0A5C3QDK5</accession>
<evidence type="ECO:0000313" key="10">
    <source>
        <dbReference type="EMBL" id="TFK99169.1"/>
    </source>
</evidence>
<dbReference type="GO" id="GO:0016579">
    <property type="term" value="P:protein deubiquitination"/>
    <property type="evidence" value="ECO:0007669"/>
    <property type="project" value="InterPro"/>
</dbReference>
<evidence type="ECO:0000256" key="6">
    <source>
        <dbReference type="ARBA" id="ARBA00022807"/>
    </source>
</evidence>
<protein>
    <recommendedName>
        <fullName evidence="7">Ubiquitin carboxyl-terminal hydrolase</fullName>
        <ecNumber evidence="7">3.4.19.12</ecNumber>
    </recommendedName>
</protein>
<keyword evidence="6 7" id="KW-0788">Thiol protease</keyword>
<dbReference type="InterPro" id="IPR028889">
    <property type="entry name" value="USP"/>
</dbReference>
<dbReference type="InterPro" id="IPR038765">
    <property type="entry name" value="Papain-like_cys_pep_sf"/>
</dbReference>
<evidence type="ECO:0000256" key="7">
    <source>
        <dbReference type="RuleBase" id="RU366025"/>
    </source>
</evidence>
<keyword evidence="3 7" id="KW-0645">Protease</keyword>
<dbReference type="AlphaFoldDB" id="A0A5C3QDK5"/>
<dbReference type="InterPro" id="IPR001394">
    <property type="entry name" value="Peptidase_C19_UCH"/>
</dbReference>
<keyword evidence="5 7" id="KW-0378">Hydrolase</keyword>
<dbReference type="PROSITE" id="PS00973">
    <property type="entry name" value="USP_2"/>
    <property type="match status" value="1"/>
</dbReference>
<dbReference type="OrthoDB" id="420187at2759"/>
<proteinExistence type="inferred from homology"/>
<dbReference type="Proteomes" id="UP000305067">
    <property type="component" value="Unassembled WGS sequence"/>
</dbReference>
<gene>
    <name evidence="10" type="ORF">BDV98DRAFT_187120</name>
</gene>
<dbReference type="PROSITE" id="PS50235">
    <property type="entry name" value="USP_3"/>
    <property type="match status" value="1"/>
</dbReference>
<feature type="region of interest" description="Disordered" evidence="8">
    <location>
        <begin position="373"/>
        <end position="640"/>
    </location>
</feature>
<dbReference type="SUPFAM" id="SSF54001">
    <property type="entry name" value="Cysteine proteinases"/>
    <property type="match status" value="1"/>
</dbReference>
<keyword evidence="4 7" id="KW-0833">Ubl conjugation pathway</keyword>
<feature type="compositionally biased region" description="Polar residues" evidence="8">
    <location>
        <begin position="577"/>
        <end position="589"/>
    </location>
</feature>
<organism evidence="10 11">
    <name type="scientific">Pterulicium gracile</name>
    <dbReference type="NCBI Taxonomy" id="1884261"/>
    <lineage>
        <taxon>Eukaryota</taxon>
        <taxon>Fungi</taxon>
        <taxon>Dikarya</taxon>
        <taxon>Basidiomycota</taxon>
        <taxon>Agaricomycotina</taxon>
        <taxon>Agaricomycetes</taxon>
        <taxon>Agaricomycetidae</taxon>
        <taxon>Agaricales</taxon>
        <taxon>Pleurotineae</taxon>
        <taxon>Pterulaceae</taxon>
        <taxon>Pterulicium</taxon>
    </lineage>
</organism>
<evidence type="ECO:0000256" key="5">
    <source>
        <dbReference type="ARBA" id="ARBA00022801"/>
    </source>
</evidence>
<name>A0A5C3QDK5_9AGAR</name>